<sequence>MITMSQMLGMIRNGLPKPVYPKKVVIVGAGISGLVAASLLKMAGHSVQLIEGSDRVGGRIFTLRRPFVENQFLEAGPMRIPNSHHLTLEYIKKYKLTVSGFINSTPNDLYYVNGVKTRLKHIGVNPDILRFPTQGWEKGKTPIELIKMVTKPIQDFLRLNPDENWKILEKNFDIYSFELFLRYNPVERSLSIGAVDMLEVLLALEGFPELSFLHIFRELQYLFDPNMKFYEIAGGLDRLPHAFLPELAI</sequence>
<proteinExistence type="predicted"/>
<name>A0A2N5M0M6_9BACI</name>
<dbReference type="AlphaFoldDB" id="A0A2N5M0M6"/>
<dbReference type="EMBL" id="PGUY01000073">
    <property type="protein sequence ID" value="PLT27912.1"/>
    <property type="molecule type" value="Genomic_DNA"/>
</dbReference>
<evidence type="ECO:0000313" key="3">
    <source>
        <dbReference type="Proteomes" id="UP000234748"/>
    </source>
</evidence>
<dbReference type="PANTHER" id="PTHR10742">
    <property type="entry name" value="FLAVIN MONOAMINE OXIDASE"/>
    <property type="match status" value="1"/>
</dbReference>
<organism evidence="2 3">
    <name type="scientific">Peribacillus deserti</name>
    <dbReference type="NCBI Taxonomy" id="673318"/>
    <lineage>
        <taxon>Bacteria</taxon>
        <taxon>Bacillati</taxon>
        <taxon>Bacillota</taxon>
        <taxon>Bacilli</taxon>
        <taxon>Bacillales</taxon>
        <taxon>Bacillaceae</taxon>
        <taxon>Peribacillus</taxon>
    </lineage>
</organism>
<dbReference type="InterPro" id="IPR036188">
    <property type="entry name" value="FAD/NAD-bd_sf"/>
</dbReference>
<dbReference type="Pfam" id="PF01593">
    <property type="entry name" value="Amino_oxidase"/>
    <property type="match status" value="1"/>
</dbReference>
<keyword evidence="3" id="KW-1185">Reference proteome</keyword>
<dbReference type="OrthoDB" id="25353at2"/>
<dbReference type="Proteomes" id="UP000234748">
    <property type="component" value="Unassembled WGS sequence"/>
</dbReference>
<evidence type="ECO:0000259" key="1">
    <source>
        <dbReference type="Pfam" id="PF01593"/>
    </source>
</evidence>
<dbReference type="SUPFAM" id="SSF51905">
    <property type="entry name" value="FAD/NAD(P)-binding domain"/>
    <property type="match status" value="1"/>
</dbReference>
<gene>
    <name evidence="2" type="ORF">CUU66_21515</name>
</gene>
<dbReference type="Gene3D" id="1.10.405.10">
    <property type="entry name" value="Guanine Nucleotide Dissociation Inhibitor, domain 1"/>
    <property type="match status" value="1"/>
</dbReference>
<dbReference type="RefSeq" id="WP_101645438.1">
    <property type="nucleotide sequence ID" value="NZ_PGUY01000073.1"/>
</dbReference>
<comment type="caution">
    <text evidence="2">The sequence shown here is derived from an EMBL/GenBank/DDBJ whole genome shotgun (WGS) entry which is preliminary data.</text>
</comment>
<reference evidence="2 3" key="1">
    <citation type="submission" date="2017-11" db="EMBL/GenBank/DDBJ databases">
        <title>Comparitive Functional Genomics of Dry Heat Resistant strains isolated from the Viking Spacecraft.</title>
        <authorList>
            <person name="Seuylemezian A."/>
            <person name="Cooper K."/>
            <person name="Vaishampayan P."/>
        </authorList>
    </citation>
    <scope>NUCLEOTIDE SEQUENCE [LARGE SCALE GENOMIC DNA]</scope>
    <source>
        <strain evidence="2 3">V1-29</strain>
    </source>
</reference>
<accession>A0A2N5M0M6</accession>
<dbReference type="PANTHER" id="PTHR10742:SF342">
    <property type="entry name" value="AMINE OXIDASE"/>
    <property type="match status" value="1"/>
</dbReference>
<protein>
    <recommendedName>
        <fullName evidence="1">Amine oxidase domain-containing protein</fullName>
    </recommendedName>
</protein>
<dbReference type="InterPro" id="IPR050281">
    <property type="entry name" value="Flavin_monoamine_oxidase"/>
</dbReference>
<dbReference type="Gene3D" id="3.50.50.60">
    <property type="entry name" value="FAD/NAD(P)-binding domain"/>
    <property type="match status" value="1"/>
</dbReference>
<feature type="domain" description="Amine oxidase" evidence="1">
    <location>
        <begin position="31"/>
        <end position="244"/>
    </location>
</feature>
<evidence type="ECO:0000313" key="2">
    <source>
        <dbReference type="EMBL" id="PLT27912.1"/>
    </source>
</evidence>
<dbReference type="InterPro" id="IPR002937">
    <property type="entry name" value="Amino_oxidase"/>
</dbReference>
<dbReference type="GO" id="GO:0009063">
    <property type="term" value="P:amino acid catabolic process"/>
    <property type="evidence" value="ECO:0007669"/>
    <property type="project" value="TreeGrafter"/>
</dbReference>
<dbReference type="GO" id="GO:0001716">
    <property type="term" value="F:L-amino-acid oxidase activity"/>
    <property type="evidence" value="ECO:0007669"/>
    <property type="project" value="TreeGrafter"/>
</dbReference>